<comment type="similarity">
    <text evidence="9">Belongs to the GSP H family.</text>
</comment>
<organism evidence="12 13">
    <name type="scientific">Pseudomonas panipatensis</name>
    <dbReference type="NCBI Taxonomy" id="428992"/>
    <lineage>
        <taxon>Bacteria</taxon>
        <taxon>Pseudomonadati</taxon>
        <taxon>Pseudomonadota</taxon>
        <taxon>Gammaproteobacteria</taxon>
        <taxon>Pseudomonadales</taxon>
        <taxon>Pseudomonadaceae</taxon>
        <taxon>Pseudomonas</taxon>
    </lineage>
</organism>
<dbReference type="OrthoDB" id="5732776at2"/>
<evidence type="ECO:0000256" key="3">
    <source>
        <dbReference type="ARBA" id="ARBA00022475"/>
    </source>
</evidence>
<evidence type="ECO:0000313" key="13">
    <source>
        <dbReference type="Proteomes" id="UP000199636"/>
    </source>
</evidence>
<dbReference type="PROSITE" id="PS00409">
    <property type="entry name" value="PROKAR_NTER_METHYL"/>
    <property type="match status" value="1"/>
</dbReference>
<accession>A0A1G8E8S2</accession>
<keyword evidence="3" id="KW-1003">Cell membrane</keyword>
<dbReference type="Gene3D" id="3.55.40.10">
    <property type="entry name" value="minor pseudopilin epsh domain"/>
    <property type="match status" value="1"/>
</dbReference>
<evidence type="ECO:0000256" key="2">
    <source>
        <dbReference type="ARBA" id="ARBA00021549"/>
    </source>
</evidence>
<evidence type="ECO:0000256" key="4">
    <source>
        <dbReference type="ARBA" id="ARBA00022481"/>
    </source>
</evidence>
<dbReference type="Pfam" id="PF12019">
    <property type="entry name" value="GspH"/>
    <property type="match status" value="1"/>
</dbReference>
<evidence type="ECO:0000256" key="9">
    <source>
        <dbReference type="ARBA" id="ARBA00025772"/>
    </source>
</evidence>
<comment type="subcellular location">
    <subcellularLocation>
        <location evidence="1">Cell inner membrane</location>
        <topology evidence="1">Single-pass membrane protein</topology>
    </subcellularLocation>
</comment>
<evidence type="ECO:0000256" key="5">
    <source>
        <dbReference type="ARBA" id="ARBA00022519"/>
    </source>
</evidence>
<evidence type="ECO:0000313" key="12">
    <source>
        <dbReference type="EMBL" id="SDH66348.1"/>
    </source>
</evidence>
<protein>
    <recommendedName>
        <fullName evidence="2">Type II secretion system protein H</fullName>
    </recommendedName>
    <alternativeName>
        <fullName evidence="10">General secretion pathway protein H</fullName>
    </alternativeName>
</protein>
<keyword evidence="6" id="KW-0812">Transmembrane</keyword>
<dbReference type="EMBL" id="FNDS01000002">
    <property type="protein sequence ID" value="SDH66348.1"/>
    <property type="molecule type" value="Genomic_DNA"/>
</dbReference>
<dbReference type="RefSeq" id="WP_090261661.1">
    <property type="nucleotide sequence ID" value="NZ_FNDS01000002.1"/>
</dbReference>
<sequence>MFKHQGLSLLELLFSLALLMTILGLAVPSFRDMIAAQRALTAMHSLRGALNYARERAVLSGVPVSIAAAQGDWAKGWSLFHDRNNDGIRQAHEQPLAVYEPLQDVEVRPDSTSRTYIHYRPNGISVQPNGAFHAGHLLLCARHHTSYKILINRTGRIRTESGETASLCPP</sequence>
<reference evidence="13" key="1">
    <citation type="submission" date="2016-10" db="EMBL/GenBank/DDBJ databases">
        <authorList>
            <person name="Varghese N."/>
            <person name="Submissions S."/>
        </authorList>
    </citation>
    <scope>NUCLEOTIDE SEQUENCE [LARGE SCALE GENOMIC DNA]</scope>
    <source>
        <strain evidence="13">CCM 7469</strain>
    </source>
</reference>
<keyword evidence="4" id="KW-0488">Methylation</keyword>
<dbReference type="STRING" id="428992.SAMN05216272_102401"/>
<keyword evidence="8" id="KW-0472">Membrane</keyword>
<keyword evidence="13" id="KW-1185">Reference proteome</keyword>
<dbReference type="GO" id="GO:0005886">
    <property type="term" value="C:plasma membrane"/>
    <property type="evidence" value="ECO:0007669"/>
    <property type="project" value="UniProtKB-SubCell"/>
</dbReference>
<dbReference type="InterPro" id="IPR022346">
    <property type="entry name" value="T2SS_GspH"/>
</dbReference>
<evidence type="ECO:0000256" key="10">
    <source>
        <dbReference type="ARBA" id="ARBA00030775"/>
    </source>
</evidence>
<feature type="domain" description="General secretion pathway GspH" evidence="11">
    <location>
        <begin position="43"/>
        <end position="155"/>
    </location>
</feature>
<proteinExistence type="inferred from homology"/>
<dbReference type="InterPro" id="IPR045584">
    <property type="entry name" value="Pilin-like"/>
</dbReference>
<evidence type="ECO:0000256" key="8">
    <source>
        <dbReference type="ARBA" id="ARBA00023136"/>
    </source>
</evidence>
<gene>
    <name evidence="12" type="ORF">SAMN05216272_102401</name>
</gene>
<evidence type="ECO:0000256" key="6">
    <source>
        <dbReference type="ARBA" id="ARBA00022692"/>
    </source>
</evidence>
<dbReference type="SUPFAM" id="SSF54523">
    <property type="entry name" value="Pili subunits"/>
    <property type="match status" value="1"/>
</dbReference>
<dbReference type="GO" id="GO:0015628">
    <property type="term" value="P:protein secretion by the type II secretion system"/>
    <property type="evidence" value="ECO:0007669"/>
    <property type="project" value="InterPro"/>
</dbReference>
<dbReference type="GO" id="GO:0015627">
    <property type="term" value="C:type II protein secretion system complex"/>
    <property type="evidence" value="ECO:0007669"/>
    <property type="project" value="InterPro"/>
</dbReference>
<name>A0A1G8E8S2_9PSED</name>
<dbReference type="Proteomes" id="UP000199636">
    <property type="component" value="Unassembled WGS sequence"/>
</dbReference>
<evidence type="ECO:0000259" key="11">
    <source>
        <dbReference type="Pfam" id="PF12019"/>
    </source>
</evidence>
<keyword evidence="5" id="KW-0997">Cell inner membrane</keyword>
<evidence type="ECO:0000256" key="7">
    <source>
        <dbReference type="ARBA" id="ARBA00022989"/>
    </source>
</evidence>
<evidence type="ECO:0000256" key="1">
    <source>
        <dbReference type="ARBA" id="ARBA00004377"/>
    </source>
</evidence>
<dbReference type="InterPro" id="IPR012902">
    <property type="entry name" value="N_methyl_site"/>
</dbReference>
<keyword evidence="7" id="KW-1133">Transmembrane helix</keyword>
<dbReference type="AlphaFoldDB" id="A0A1G8E8S2"/>